<dbReference type="SUPFAM" id="SSF82153">
    <property type="entry name" value="FAS1 domain"/>
    <property type="match status" value="4"/>
</dbReference>
<feature type="domain" description="FAS1" evidence="2">
    <location>
        <begin position="416"/>
        <end position="561"/>
    </location>
</feature>
<feature type="domain" description="FAS1" evidence="2">
    <location>
        <begin position="269"/>
        <end position="412"/>
    </location>
</feature>
<proteinExistence type="predicted"/>
<dbReference type="PANTHER" id="PTHR10900:SF80">
    <property type="entry name" value="FASCICLIN-1"/>
    <property type="match status" value="1"/>
</dbReference>
<sequence>MTLFVPTNEAFQRLNLTIDKDQSLLNYHMGLGPYRIDELPYTLSPFLAYGGTQLRVTRTDKGVFVNNARIIPNQSQFFGRSDDKQRKVVHLIDEVLVPLKSKSEDPAKENPSAWGFLESSTDYKIGSFQIRTFATAVSNRLKQDVFRSPGQNTYLIPIDDGLRKVKTDLIDEKIIDAHIIPGKALFLNPTPESKSFETTAFTEFLKITVSFPVDHTPFSRKRFAKSVTYPSDQKYPAGVVLSEIVMGNIPVQNGVVHLIRQPLAVIDKNVMQYIDDSANSPLSTFKEKLRFASQIFRDKLNSPQGVTLFVPSNAAWKDSNVERAIGSNNTNLLENILNLHMVPNERLSVKQIRDRNLKEINTMYKQKSIYFNIIVQGLNQTLTVEAGGVNATAVYADIGATNGVIHVIDRVLGIPFTTVGRKVATDPVLNFTYSLGKFQNFNERLDDISQNFTYFVPRDIAWRELNMKYPDLYNALMTRPEFAYTVLEKHLVISGNYTMADLKKIANETYSLPAARGVLNIVVKENSRGTYYIKWNDQDVSVSRADVRCTNGIIHVIDTVLISPKDTPAPVGSARMNSVGIATLLMAALPLGALVFYH</sequence>
<keyword evidence="1" id="KW-0472">Membrane</keyword>
<feature type="transmembrane region" description="Helical" evidence="1">
    <location>
        <begin position="579"/>
        <end position="597"/>
    </location>
</feature>
<feature type="domain" description="FAS1" evidence="2">
    <location>
        <begin position="1"/>
        <end position="96"/>
    </location>
</feature>
<organism evidence="3 4">
    <name type="scientific">Parthenolecanium corni</name>
    <dbReference type="NCBI Taxonomy" id="536013"/>
    <lineage>
        <taxon>Eukaryota</taxon>
        <taxon>Metazoa</taxon>
        <taxon>Ecdysozoa</taxon>
        <taxon>Arthropoda</taxon>
        <taxon>Hexapoda</taxon>
        <taxon>Insecta</taxon>
        <taxon>Pterygota</taxon>
        <taxon>Neoptera</taxon>
        <taxon>Paraneoptera</taxon>
        <taxon>Hemiptera</taxon>
        <taxon>Sternorrhyncha</taxon>
        <taxon>Coccoidea</taxon>
        <taxon>Coccidae</taxon>
        <taxon>Parthenolecanium</taxon>
    </lineage>
</organism>
<reference evidence="3 4" key="1">
    <citation type="submission" date="2024-03" db="EMBL/GenBank/DDBJ databases">
        <title>Adaptation during the transition from Ophiocordyceps entomopathogen to insect associate is accompanied by gene loss and intensified selection.</title>
        <authorList>
            <person name="Ward C.M."/>
            <person name="Onetto C.A."/>
            <person name="Borneman A.R."/>
        </authorList>
    </citation>
    <scope>NUCLEOTIDE SEQUENCE [LARGE SCALE GENOMIC DNA]</scope>
    <source>
        <strain evidence="3">AWRI1</strain>
        <tissue evidence="3">Single Adult Female</tissue>
    </source>
</reference>
<dbReference type="EMBL" id="JBBCAQ010000010">
    <property type="protein sequence ID" value="KAK7601734.1"/>
    <property type="molecule type" value="Genomic_DNA"/>
</dbReference>
<feature type="domain" description="FAS1" evidence="2">
    <location>
        <begin position="110"/>
        <end position="263"/>
    </location>
</feature>
<gene>
    <name evidence="3" type="ORF">V9T40_009175</name>
</gene>
<protein>
    <recommendedName>
        <fullName evidence="2">FAS1 domain-containing protein</fullName>
    </recommendedName>
</protein>
<dbReference type="PANTHER" id="PTHR10900">
    <property type="entry name" value="PERIOSTIN-RELATED"/>
    <property type="match status" value="1"/>
</dbReference>
<accession>A0AAN9TM74</accession>
<keyword evidence="1" id="KW-1133">Transmembrane helix</keyword>
<dbReference type="InterPro" id="IPR000782">
    <property type="entry name" value="FAS1_domain"/>
</dbReference>
<dbReference type="GO" id="GO:0031012">
    <property type="term" value="C:extracellular matrix"/>
    <property type="evidence" value="ECO:0007669"/>
    <property type="project" value="TreeGrafter"/>
</dbReference>
<dbReference type="InterPro" id="IPR050904">
    <property type="entry name" value="Adhesion/Biosynth-related"/>
</dbReference>
<keyword evidence="1" id="KW-0812">Transmembrane</keyword>
<comment type="caution">
    <text evidence="3">The sequence shown here is derived from an EMBL/GenBank/DDBJ whole genome shotgun (WGS) entry which is preliminary data.</text>
</comment>
<dbReference type="GO" id="GO:0007155">
    <property type="term" value="P:cell adhesion"/>
    <property type="evidence" value="ECO:0007669"/>
    <property type="project" value="TreeGrafter"/>
</dbReference>
<dbReference type="PROSITE" id="PS50213">
    <property type="entry name" value="FAS1"/>
    <property type="match status" value="4"/>
</dbReference>
<dbReference type="Proteomes" id="UP001367676">
    <property type="component" value="Unassembled WGS sequence"/>
</dbReference>
<evidence type="ECO:0000259" key="2">
    <source>
        <dbReference type="PROSITE" id="PS50213"/>
    </source>
</evidence>
<dbReference type="Pfam" id="PF02469">
    <property type="entry name" value="Fasciclin"/>
    <property type="match status" value="3"/>
</dbReference>
<dbReference type="GO" id="GO:0005615">
    <property type="term" value="C:extracellular space"/>
    <property type="evidence" value="ECO:0007669"/>
    <property type="project" value="TreeGrafter"/>
</dbReference>
<dbReference type="InterPro" id="IPR036378">
    <property type="entry name" value="FAS1_dom_sf"/>
</dbReference>
<evidence type="ECO:0000313" key="4">
    <source>
        <dbReference type="Proteomes" id="UP001367676"/>
    </source>
</evidence>
<dbReference type="GO" id="GO:0050839">
    <property type="term" value="F:cell adhesion molecule binding"/>
    <property type="evidence" value="ECO:0007669"/>
    <property type="project" value="TreeGrafter"/>
</dbReference>
<dbReference type="GO" id="GO:0030198">
    <property type="term" value="P:extracellular matrix organization"/>
    <property type="evidence" value="ECO:0007669"/>
    <property type="project" value="TreeGrafter"/>
</dbReference>
<dbReference type="AlphaFoldDB" id="A0AAN9TM74"/>
<name>A0AAN9TM74_9HEMI</name>
<keyword evidence="4" id="KW-1185">Reference proteome</keyword>
<dbReference type="SMART" id="SM00554">
    <property type="entry name" value="FAS1"/>
    <property type="match status" value="4"/>
</dbReference>
<evidence type="ECO:0000313" key="3">
    <source>
        <dbReference type="EMBL" id="KAK7601734.1"/>
    </source>
</evidence>
<dbReference type="Gene3D" id="2.30.180.10">
    <property type="entry name" value="FAS1 domain"/>
    <property type="match status" value="4"/>
</dbReference>
<evidence type="ECO:0000256" key="1">
    <source>
        <dbReference type="SAM" id="Phobius"/>
    </source>
</evidence>